<protein>
    <submittedName>
        <fullName evidence="2">Uncharacterized protein T18B22.100</fullName>
    </submittedName>
</protein>
<dbReference type="PANTHER" id="PTHR31170">
    <property type="entry name" value="BNAC04G53230D PROTEIN"/>
    <property type="match status" value="1"/>
</dbReference>
<dbReference type="InterPro" id="IPR004158">
    <property type="entry name" value="DUF247_pln"/>
</dbReference>
<feature type="transmembrane region" description="Helical" evidence="1">
    <location>
        <begin position="345"/>
        <end position="364"/>
    </location>
</feature>
<dbReference type="EMBL" id="AL138652">
    <property type="protein sequence ID" value="CAB72472.1"/>
    <property type="molecule type" value="Genomic_DNA"/>
</dbReference>
<dbReference type="ExpressionAtlas" id="Q9M1N4">
    <property type="expression patterns" value="baseline and differential"/>
</dbReference>
<dbReference type="AlphaFoldDB" id="Q9M1N4"/>
<dbReference type="PANTHER" id="PTHR31170:SF21">
    <property type="match status" value="1"/>
</dbReference>
<reference key="1">
    <citation type="journal article" date="2000" name="Nature">
        <title>Sequence and analysis of chromosome 3 of the plant Arabidopsis thaliana.</title>
        <authorList>
            <consortium name="European Union Chromosome 3 Arabidopsis Sequencing Consortium"/>
            <consortium name="Institute for Genomic Research"/>
            <consortium name="Kazusa DNA Research Institute"/>
            <person name="Salanoubat M."/>
            <person name="Lemcke K."/>
            <person name="Rieger M."/>
            <person name="Ansorge W."/>
            <person name="Unseld M."/>
            <person name="Fartmann B."/>
            <person name="Valle G."/>
            <person name="Blocker H."/>
            <person name="Perez-Alonso M."/>
            <person name="Obermaier B."/>
            <person name="Delseny M."/>
            <person name="Boutry M."/>
            <person name="Grivell L.A."/>
            <person name="Mache R."/>
            <person name="Puigdomenech P."/>
            <person name="De Simone V."/>
            <person name="Choisne N."/>
            <person name="Artiguenave F."/>
            <person name="Robert C."/>
            <person name="Brottier P."/>
            <person name="Wincker P."/>
            <person name="Cattolico L."/>
            <person name="Weissenbach J."/>
            <person name="Saurin W."/>
            <person name="Quetier F."/>
            <person name="Schafer M."/>
            <person name="Muller-Auer S."/>
            <person name="Gabel C."/>
            <person name="Fuchs M."/>
            <person name="Benes V."/>
            <person name="Wurmbach E."/>
            <person name="Drzonek H."/>
            <person name="Erfle H."/>
            <person name="Jordan N."/>
            <person name="Bangert S."/>
            <person name="Wiedelmann R."/>
            <person name="Kranz H."/>
            <person name="Voss H."/>
            <person name="Holland R."/>
            <person name="Brandt P."/>
            <person name="Nyakatura G."/>
            <person name="Vezzi A."/>
            <person name="D'Angelo M."/>
            <person name="Pallavicini A."/>
            <person name="Toppo S."/>
            <person name="Simionati B."/>
            <person name="Conrad A."/>
            <person name="Hornischer K."/>
            <person name="Kauer G."/>
            <person name="Lohnert T.H."/>
            <person name="Nordsiek G."/>
            <person name="Reichelt J."/>
            <person name="Scharfe M."/>
            <person name="Schon O."/>
            <person name="Bargues M."/>
            <person name="Terol J."/>
            <person name="Climent J."/>
            <person name="Navarro P."/>
            <person name="Collado C."/>
            <person name="Perez-Perez A."/>
            <person name="Ottenwalder B."/>
            <person name="Duchemin D."/>
            <person name="Cooke R."/>
            <person name="Laudie M."/>
            <person name="Berger-Llauro C."/>
            <person name="Purnelle B."/>
            <person name="Masuy D."/>
            <person name="de Haan M."/>
            <person name="Maarse A.C."/>
            <person name="Alcaraz J.P."/>
            <person name="Cottet A."/>
            <person name="Casacuberta E."/>
            <person name="Monfort A."/>
            <person name="Argiriou A."/>
            <person name="flores M."/>
            <person name="Liguori R."/>
            <person name="Vitale D."/>
            <person name="Mannhaupt G."/>
            <person name="Haase D."/>
            <person name="Schoof H."/>
            <person name="Rudd S."/>
            <person name="Zaccaria P."/>
            <person name="Mewes H.W."/>
            <person name="Mayer K.F."/>
            <person name="Kaul S."/>
            <person name="Town C.D."/>
            <person name="Koo H.L."/>
            <person name="Tallon L.J."/>
            <person name="Jenkins J."/>
            <person name="Rooney T."/>
            <person name="Rizzo M."/>
            <person name="Walts A."/>
            <person name="Utterback T."/>
            <person name="Fujii C.Y."/>
            <person name="Shea T.P."/>
            <person name="Creasy T.H."/>
            <person name="Haas B."/>
            <person name="Maiti R."/>
            <person name="Wu D."/>
            <person name="Peterson J."/>
            <person name="Van Aken S."/>
            <person name="Pai G."/>
            <person name="Militscher J."/>
            <person name="Sellers P."/>
            <person name="Gill J.E."/>
            <person name="Feldblyum T.V."/>
            <person name="Preuss D."/>
            <person name="Lin X."/>
            <person name="Nierman W.C."/>
            <person name="Salzberg S.L."/>
            <person name="White O."/>
            <person name="Venter J.C."/>
            <person name="Fraser C.M."/>
            <person name="Kaneko T."/>
            <person name="Nakamura Y."/>
            <person name="Sato S."/>
            <person name="Kato T."/>
            <person name="Asamizu E."/>
            <person name="Sasamoto S."/>
            <person name="Kimura T."/>
            <person name="Idesawa K."/>
            <person name="Kawashima K."/>
            <person name="Kishida Y."/>
            <person name="Kiyokawa C."/>
            <person name="Kohara M."/>
            <person name="Matsumoto M."/>
            <person name="Matsuno A."/>
            <person name="Muraki A."/>
            <person name="Nakayama S."/>
            <person name="Nakazaki N."/>
            <person name="Shinpo S."/>
            <person name="Takeuchi C."/>
            <person name="Wada T."/>
            <person name="Watanabe A."/>
            <person name="Yamada M."/>
            <person name="Yasuda M."/>
            <person name="Tabata S."/>
        </authorList>
    </citation>
    <scope>NUCLEOTIDE SEQUENCE [LARGE SCALE GENOMIC DNA]</scope>
    <source>
        <strain>cv. Columbia</strain>
    </source>
</reference>
<proteinExistence type="predicted"/>
<evidence type="ECO:0000313" key="2">
    <source>
        <dbReference type="EMBL" id="CAB72472.1"/>
    </source>
</evidence>
<feature type="transmembrane region" description="Helical" evidence="1">
    <location>
        <begin position="141"/>
        <end position="160"/>
    </location>
</feature>
<gene>
    <name evidence="2" type="primary">T18B22.100</name>
</gene>
<organism evidence="2">
    <name type="scientific">Arabidopsis thaliana</name>
    <name type="common">Mouse-ear cress</name>
    <dbReference type="NCBI Taxonomy" id="3702"/>
    <lineage>
        <taxon>Eukaryota</taxon>
        <taxon>Viridiplantae</taxon>
        <taxon>Streptophyta</taxon>
        <taxon>Embryophyta</taxon>
        <taxon>Tracheophyta</taxon>
        <taxon>Spermatophyta</taxon>
        <taxon>Magnoliopsida</taxon>
        <taxon>eudicotyledons</taxon>
        <taxon>Gunneridae</taxon>
        <taxon>Pentapetalae</taxon>
        <taxon>rosids</taxon>
        <taxon>malvids</taxon>
        <taxon>Brassicales</taxon>
        <taxon>Brassicaceae</taxon>
        <taxon>Camelineae</taxon>
        <taxon>Arabidopsis</taxon>
    </lineage>
</organism>
<keyword evidence="1" id="KW-0812">Transmembrane</keyword>
<reference evidence="2" key="3">
    <citation type="submission" date="2000-02" db="EMBL/GenBank/DDBJ databases">
        <authorList>
            <person name="EU Arabidopsis sequencing project"/>
        </authorList>
    </citation>
    <scope>NUCLEOTIDE SEQUENCE</scope>
</reference>
<dbReference type="HOGENOM" id="CLU_020188_0_0_1"/>
<accession>Q9M1N4</accession>
<sequence>MNHREEAKRANNDEDNGGIDIVVEKSHDLISGGSVPKLLKKSAGGEKCCIFRIHQRLRNNNYKDAYEPRVLSIGPYHHGKEHLQMIQEHKHRFLGIFMDEAQKKGVDMKDLIEAVSELEEDIRESYSESLYNGDVSGRKKLIDMMVLDCCFILILFLVVARKVSYPERVKDPIFGMKWILTAKGVTYYFWRIRGIKFELRNNAKTLLDIRHKRNLLEIPPMIFDEFLILFFFNCVAFEDFYAYCTKHITSYVFFMGCLLENEDDARLLCRKGIITNCIGSVNEISQFYKVIGTDSHFYLNASYLADVFEGVNEYSSRGWHAYWSVFKNTQLTYDTPRTCLSCCTGLTILLLTTLQAVFAVYAYYRPPK</sequence>
<feature type="transmembrane region" description="Helical" evidence="1">
    <location>
        <begin position="222"/>
        <end position="243"/>
    </location>
</feature>
<dbReference type="Pfam" id="PF03140">
    <property type="entry name" value="DUF247"/>
    <property type="match status" value="2"/>
</dbReference>
<keyword evidence="1" id="KW-1133">Transmembrane helix</keyword>
<dbReference type="PIR" id="T47445">
    <property type="entry name" value="T47445"/>
</dbReference>
<dbReference type="PhylomeDB" id="Q9M1N4"/>
<name>Q9M1N4_ARATH</name>
<reference evidence="2" key="2">
    <citation type="submission" date="2000-02" db="EMBL/GenBank/DDBJ databases">
        <authorList>
            <person name="Jordan N."/>
            <person name="Bangert S."/>
            <person name="Wiedelmann R."/>
            <person name="Voss H."/>
            <person name="Unseld M."/>
            <person name="Mewes H.W."/>
            <person name="Lemcke K."/>
            <person name="Mayer K.F.X."/>
            <person name="Quetier F."/>
            <person name="Salanoubat M."/>
        </authorList>
    </citation>
    <scope>NUCLEOTIDE SEQUENCE</scope>
</reference>
<keyword evidence="1" id="KW-0472">Membrane</keyword>
<feature type="transmembrane region" description="Helical" evidence="1">
    <location>
        <begin position="172"/>
        <end position="190"/>
    </location>
</feature>
<evidence type="ECO:0000256" key="1">
    <source>
        <dbReference type="SAM" id="Phobius"/>
    </source>
</evidence>